<evidence type="ECO:0000256" key="1">
    <source>
        <dbReference type="SAM" id="MobiDB-lite"/>
    </source>
</evidence>
<dbReference type="InterPro" id="IPR038765">
    <property type="entry name" value="Papain-like_cys_pep_sf"/>
</dbReference>
<dbReference type="EMBL" id="CAJNOT010001195">
    <property type="protein sequence ID" value="CAF1161939.1"/>
    <property type="molecule type" value="Genomic_DNA"/>
</dbReference>
<dbReference type="PANTHER" id="PTHR46333:SF2">
    <property type="entry name" value="CYTOKINESIS PROTEIN 3"/>
    <property type="match status" value="1"/>
</dbReference>
<comment type="caution">
    <text evidence="3">The sequence shown here is derived from an EMBL/GenBank/DDBJ whole genome shotgun (WGS) entry which is preliminary data.</text>
</comment>
<organism evidence="3 4">
    <name type="scientific">Rotaria sordida</name>
    <dbReference type="NCBI Taxonomy" id="392033"/>
    <lineage>
        <taxon>Eukaryota</taxon>
        <taxon>Metazoa</taxon>
        <taxon>Spiralia</taxon>
        <taxon>Gnathifera</taxon>
        <taxon>Rotifera</taxon>
        <taxon>Eurotatoria</taxon>
        <taxon>Bdelloidea</taxon>
        <taxon>Philodinida</taxon>
        <taxon>Philodinidae</taxon>
        <taxon>Rotaria</taxon>
    </lineage>
</organism>
<dbReference type="InterPro" id="IPR052557">
    <property type="entry name" value="CAP/Cytokinesis_protein"/>
</dbReference>
<dbReference type="AlphaFoldDB" id="A0A814THX1"/>
<feature type="domain" description="Transglutaminase-like" evidence="2">
    <location>
        <begin position="172"/>
        <end position="239"/>
    </location>
</feature>
<dbReference type="Pfam" id="PF23265">
    <property type="entry name" value="Ig-like_KY"/>
    <property type="match status" value="1"/>
</dbReference>
<feature type="region of interest" description="Disordered" evidence="1">
    <location>
        <begin position="1"/>
        <end position="24"/>
    </location>
</feature>
<protein>
    <recommendedName>
        <fullName evidence="2">Transglutaminase-like domain-containing protein</fullName>
    </recommendedName>
</protein>
<reference evidence="3" key="1">
    <citation type="submission" date="2021-02" db="EMBL/GenBank/DDBJ databases">
        <authorList>
            <person name="Nowell W R."/>
        </authorList>
    </citation>
    <scope>NUCLEOTIDE SEQUENCE</scope>
</reference>
<dbReference type="InterPro" id="IPR002931">
    <property type="entry name" value="Transglutaminase-like"/>
</dbReference>
<dbReference type="SMART" id="SM00460">
    <property type="entry name" value="TGc"/>
    <property type="match status" value="1"/>
</dbReference>
<dbReference type="Proteomes" id="UP000663864">
    <property type="component" value="Unassembled WGS sequence"/>
</dbReference>
<dbReference type="GO" id="GO:0005737">
    <property type="term" value="C:cytoplasm"/>
    <property type="evidence" value="ECO:0007669"/>
    <property type="project" value="TreeGrafter"/>
</dbReference>
<evidence type="ECO:0000259" key="2">
    <source>
        <dbReference type="SMART" id="SM00460"/>
    </source>
</evidence>
<dbReference type="Pfam" id="PF01841">
    <property type="entry name" value="Transglut_core"/>
    <property type="match status" value="1"/>
</dbReference>
<gene>
    <name evidence="3" type="ORF">ZHD862_LOCUS20737</name>
</gene>
<evidence type="ECO:0000313" key="4">
    <source>
        <dbReference type="Proteomes" id="UP000663864"/>
    </source>
</evidence>
<accession>A0A814THX1</accession>
<dbReference type="SUPFAM" id="SSF54001">
    <property type="entry name" value="Cysteine proteinases"/>
    <property type="match status" value="1"/>
</dbReference>
<dbReference type="InterPro" id="IPR056564">
    <property type="entry name" value="Ig-like_KY"/>
</dbReference>
<proteinExistence type="predicted"/>
<name>A0A814THX1_9BILA</name>
<dbReference type="PANTHER" id="PTHR46333">
    <property type="entry name" value="CYTOKINESIS PROTEIN 3"/>
    <property type="match status" value="1"/>
</dbReference>
<sequence>MGSGSSRASRASRASQFRTATTNPVTRVTIRETSVQTSTLNLRAQASEVSHSAGKSIKQDVSVQTSTLNLRAIEQKTNEKQLKLLPEIKLVPNRTRTLIEDDDHTRQELITNIKYRQYMDNNCHDVRSIAELVQKVKSYTENGLVRAWLIFYWITKNIKYVTSHADNAADVVFQKRTGVCRGFTHLFSECCRLMNIECVEVPGFVKENWFRIGDALQQATHVWNAVKLNNYWYLLDATWGAGSGNEKKIEEFYFLTSPDQMIYTHLPTEDLWQLLSPSITKQQFLDLPLVKSTYYRLNLKLISPKQCVIETNQSLFEVIIKTPSPDITLTTTMKVGGDEYPDFHQLCQYDNTTGMTRCYFSPTNDATITTIHTNTAPIKTTNTPTITTTNAPTITTTNAPTITTTTTTTIITVSTITNTTTTTNTATITDTRMYSLYNRILSMSIKYLHMAVRQQFATAN</sequence>
<evidence type="ECO:0000313" key="3">
    <source>
        <dbReference type="EMBL" id="CAF1161939.1"/>
    </source>
</evidence>
<dbReference type="Gene3D" id="3.10.620.30">
    <property type="match status" value="1"/>
</dbReference>
<feature type="compositionally biased region" description="Low complexity" evidence="1">
    <location>
        <begin position="1"/>
        <end position="15"/>
    </location>
</feature>